<dbReference type="GO" id="GO:0003714">
    <property type="term" value="F:transcription corepressor activity"/>
    <property type="evidence" value="ECO:0007669"/>
    <property type="project" value="TreeGrafter"/>
</dbReference>
<reference evidence="4" key="1">
    <citation type="journal article" date="2017" name="Nat. Commun.">
        <title>The North American bullfrog draft genome provides insight into hormonal regulation of long noncoding RNA.</title>
        <authorList>
            <person name="Hammond S.A."/>
            <person name="Warren R.L."/>
            <person name="Vandervalk B.P."/>
            <person name="Kucuk E."/>
            <person name="Khan H."/>
            <person name="Gibb E.A."/>
            <person name="Pandoh P."/>
            <person name="Kirk H."/>
            <person name="Zhao Y."/>
            <person name="Jones M."/>
            <person name="Mungall A.J."/>
            <person name="Coope R."/>
            <person name="Pleasance S."/>
            <person name="Moore R.A."/>
            <person name="Holt R.A."/>
            <person name="Round J.M."/>
            <person name="Ohora S."/>
            <person name="Walle B.V."/>
            <person name="Veldhoen N."/>
            <person name="Helbing C.C."/>
            <person name="Birol I."/>
        </authorList>
    </citation>
    <scope>NUCLEOTIDE SEQUENCE [LARGE SCALE GENOMIC DNA]</scope>
</reference>
<gene>
    <name evidence="3" type="ORF">AB205_0082320</name>
</gene>
<dbReference type="AlphaFoldDB" id="A0A2G9S246"/>
<proteinExistence type="inferred from homology"/>
<feature type="region of interest" description="Disordered" evidence="2">
    <location>
        <begin position="28"/>
        <end position="49"/>
    </location>
</feature>
<evidence type="ECO:0000256" key="1">
    <source>
        <dbReference type="ARBA" id="ARBA00010097"/>
    </source>
</evidence>
<protein>
    <submittedName>
        <fullName evidence="3">Uncharacterized protein</fullName>
    </submittedName>
</protein>
<keyword evidence="4" id="KW-1185">Reference proteome</keyword>
<dbReference type="GO" id="GO:0000122">
    <property type="term" value="P:negative regulation of transcription by RNA polymerase II"/>
    <property type="evidence" value="ECO:0007669"/>
    <property type="project" value="TreeGrafter"/>
</dbReference>
<evidence type="ECO:0000256" key="2">
    <source>
        <dbReference type="SAM" id="MobiDB-lite"/>
    </source>
</evidence>
<dbReference type="PANTHER" id="PTHR13992:SF5">
    <property type="entry name" value="NUCLEAR RECEPTOR COREPRESSOR 1"/>
    <property type="match status" value="1"/>
</dbReference>
<feature type="region of interest" description="Disordered" evidence="2">
    <location>
        <begin position="73"/>
        <end position="160"/>
    </location>
</feature>
<evidence type="ECO:0000313" key="3">
    <source>
        <dbReference type="EMBL" id="PIO34180.1"/>
    </source>
</evidence>
<dbReference type="EMBL" id="KV928115">
    <property type="protein sequence ID" value="PIO34180.1"/>
    <property type="molecule type" value="Genomic_DNA"/>
</dbReference>
<accession>A0A2G9S246</accession>
<name>A0A2G9S246_AQUCT</name>
<evidence type="ECO:0000313" key="4">
    <source>
        <dbReference type="Proteomes" id="UP000228934"/>
    </source>
</evidence>
<organism evidence="3 4">
    <name type="scientific">Aquarana catesbeiana</name>
    <name type="common">American bullfrog</name>
    <name type="synonym">Rana catesbeiana</name>
    <dbReference type="NCBI Taxonomy" id="8400"/>
    <lineage>
        <taxon>Eukaryota</taxon>
        <taxon>Metazoa</taxon>
        <taxon>Chordata</taxon>
        <taxon>Craniata</taxon>
        <taxon>Vertebrata</taxon>
        <taxon>Euteleostomi</taxon>
        <taxon>Amphibia</taxon>
        <taxon>Batrachia</taxon>
        <taxon>Anura</taxon>
        <taxon>Neobatrachia</taxon>
        <taxon>Ranoidea</taxon>
        <taxon>Ranidae</taxon>
        <taxon>Aquarana</taxon>
    </lineage>
</organism>
<dbReference type="Proteomes" id="UP000228934">
    <property type="component" value="Unassembled WGS sequence"/>
</dbReference>
<dbReference type="GO" id="GO:0000785">
    <property type="term" value="C:chromatin"/>
    <property type="evidence" value="ECO:0007669"/>
    <property type="project" value="TreeGrafter"/>
</dbReference>
<feature type="compositionally biased region" description="Polar residues" evidence="2">
    <location>
        <begin position="101"/>
        <end position="113"/>
    </location>
</feature>
<feature type="compositionally biased region" description="Low complexity" evidence="2">
    <location>
        <begin position="74"/>
        <end position="87"/>
    </location>
</feature>
<dbReference type="GO" id="GO:0046966">
    <property type="term" value="F:nuclear thyroid hormone receptor binding"/>
    <property type="evidence" value="ECO:0007669"/>
    <property type="project" value="TreeGrafter"/>
</dbReference>
<sequence>IIFHNADSCLDGQFDSCVSGESSRQYEAQASRYRAQESPSPQQPTPTHVPQTHRLITLADHICHIITQDFARNQSTSQASQQTPTSTFQNTAPPAAPVRSKPSNRFSPDSQGQPVHHQRPASRVSPENMPDKPRGRPGKSPERGHMSEPYEPISPPQAPIVHSKQDNMMLMSQRSEPAEQRNDSRSPGNMNYLPAFFTKLENTSPMVMFKKQEIFRKLNSSGGGDSDMGKWDLTDIFCFLI</sequence>
<feature type="compositionally biased region" description="Basic and acidic residues" evidence="2">
    <location>
        <begin position="129"/>
        <end position="148"/>
    </location>
</feature>
<dbReference type="OrthoDB" id="10258692at2759"/>
<dbReference type="InterPro" id="IPR051571">
    <property type="entry name" value="N-CoR_corepressor"/>
</dbReference>
<feature type="non-terminal residue" evidence="3">
    <location>
        <position position="1"/>
    </location>
</feature>
<comment type="similarity">
    <text evidence="1">Belongs to the N-CoR nuclear receptor corepressors family.</text>
</comment>
<dbReference type="PANTHER" id="PTHR13992">
    <property type="entry name" value="NUCLEAR RECEPTOR CO-REPRESSOR RELATED NCOR"/>
    <property type="match status" value="1"/>
</dbReference>